<proteinExistence type="predicted"/>
<accession>A0AAW2U7Z7</accession>
<reference evidence="2" key="1">
    <citation type="submission" date="2020-06" db="EMBL/GenBank/DDBJ databases">
        <authorList>
            <person name="Li T."/>
            <person name="Hu X."/>
            <person name="Zhang T."/>
            <person name="Song X."/>
            <person name="Zhang H."/>
            <person name="Dai N."/>
            <person name="Sheng W."/>
            <person name="Hou X."/>
            <person name="Wei L."/>
        </authorList>
    </citation>
    <scope>NUCLEOTIDE SEQUENCE</scope>
    <source>
        <strain evidence="2">G02</strain>
        <tissue evidence="2">Leaf</tissue>
    </source>
</reference>
<evidence type="ECO:0000313" key="2">
    <source>
        <dbReference type="EMBL" id="KAL0413451.1"/>
    </source>
</evidence>
<feature type="compositionally biased region" description="Basic residues" evidence="1">
    <location>
        <begin position="43"/>
        <end position="63"/>
    </location>
</feature>
<gene>
    <name evidence="2" type="ORF">Sradi_1546800</name>
</gene>
<evidence type="ECO:0000256" key="1">
    <source>
        <dbReference type="SAM" id="MobiDB-lite"/>
    </source>
</evidence>
<reference evidence="2" key="2">
    <citation type="journal article" date="2024" name="Plant">
        <title>Genomic evolution and insights into agronomic trait innovations of Sesamum species.</title>
        <authorList>
            <person name="Miao H."/>
            <person name="Wang L."/>
            <person name="Qu L."/>
            <person name="Liu H."/>
            <person name="Sun Y."/>
            <person name="Le M."/>
            <person name="Wang Q."/>
            <person name="Wei S."/>
            <person name="Zheng Y."/>
            <person name="Lin W."/>
            <person name="Duan Y."/>
            <person name="Cao H."/>
            <person name="Xiong S."/>
            <person name="Wang X."/>
            <person name="Wei L."/>
            <person name="Li C."/>
            <person name="Ma Q."/>
            <person name="Ju M."/>
            <person name="Zhao R."/>
            <person name="Li G."/>
            <person name="Mu C."/>
            <person name="Tian Q."/>
            <person name="Mei H."/>
            <person name="Zhang T."/>
            <person name="Gao T."/>
            <person name="Zhang H."/>
        </authorList>
    </citation>
    <scope>NUCLEOTIDE SEQUENCE</scope>
    <source>
        <strain evidence="2">G02</strain>
    </source>
</reference>
<feature type="region of interest" description="Disordered" evidence="1">
    <location>
        <begin position="38"/>
        <end position="79"/>
    </location>
</feature>
<dbReference type="EMBL" id="JACGWJ010000006">
    <property type="protein sequence ID" value="KAL0413451.1"/>
    <property type="molecule type" value="Genomic_DNA"/>
</dbReference>
<comment type="caution">
    <text evidence="2">The sequence shown here is derived from an EMBL/GenBank/DDBJ whole genome shotgun (WGS) entry which is preliminary data.</text>
</comment>
<protein>
    <submittedName>
        <fullName evidence="2">Uncharacterized protein</fullName>
    </submittedName>
</protein>
<organism evidence="2">
    <name type="scientific">Sesamum radiatum</name>
    <name type="common">Black benniseed</name>
    <dbReference type="NCBI Taxonomy" id="300843"/>
    <lineage>
        <taxon>Eukaryota</taxon>
        <taxon>Viridiplantae</taxon>
        <taxon>Streptophyta</taxon>
        <taxon>Embryophyta</taxon>
        <taxon>Tracheophyta</taxon>
        <taxon>Spermatophyta</taxon>
        <taxon>Magnoliopsida</taxon>
        <taxon>eudicotyledons</taxon>
        <taxon>Gunneridae</taxon>
        <taxon>Pentapetalae</taxon>
        <taxon>asterids</taxon>
        <taxon>lamiids</taxon>
        <taxon>Lamiales</taxon>
        <taxon>Pedaliaceae</taxon>
        <taxon>Sesamum</taxon>
    </lineage>
</organism>
<name>A0AAW2U7Z7_SESRA</name>
<sequence length="144" mass="17178">MDGTSTNTENEFTVQAMQQQFTRIRAILEGITDRLERLEQPTPRRRNNHQIRQSGPKRRKKWSLHIGGNRGGRRRQGNEVNRDLKSIKLKFPHSKEEVIQKHIWSEKKRRILYLSVITEEKKVKLTAIEFTDYAIVWWDQLITN</sequence>
<dbReference type="AlphaFoldDB" id="A0AAW2U7Z7"/>